<organism evidence="2">
    <name type="scientific">Charonia tritonis</name>
    <name type="common">giant triton snail</name>
    <dbReference type="NCBI Taxonomy" id="1960912"/>
    <lineage>
        <taxon>Eukaryota</taxon>
        <taxon>Metazoa</taxon>
        <taxon>Spiralia</taxon>
        <taxon>Lophotrochozoa</taxon>
        <taxon>Mollusca</taxon>
        <taxon>Gastropoda</taxon>
        <taxon>Caenogastropoda</taxon>
        <taxon>Littorinimorpha</taxon>
        <taxon>Tonnoidea</taxon>
        <taxon>Ranellidae</taxon>
        <taxon>Charonia</taxon>
    </lineage>
</organism>
<accession>A0A1S6JQ43</accession>
<protein>
    <submittedName>
        <fullName evidence="2">NdWFamide-1</fullName>
    </submittedName>
</protein>
<dbReference type="EMBL" id="KY287998">
    <property type="protein sequence ID" value="AQS80529.1"/>
    <property type="molecule type" value="mRNA"/>
</dbReference>
<keyword evidence="1" id="KW-0732">Signal</keyword>
<reference evidence="2" key="1">
    <citation type="journal article" date="2017" name="Peptides">
        <title>Neuropeptides encoded within a neural transcriptome of the giant triton snail Charonia tritonis, a Crown-of-Thorns Starfish predator.</title>
        <authorList>
            <person name="Bose U."/>
            <person name="Suwansa-Ard S."/>
            <person name="Maikaeo L."/>
            <person name="Motti C.A."/>
            <person name="Hall M.R."/>
            <person name="Cummins S.F."/>
        </authorList>
    </citation>
    <scope>NUCLEOTIDE SEQUENCE</scope>
    <source>
        <tissue evidence="2">Nervous tissue</tissue>
    </source>
</reference>
<sequence>MVRSSAVLVLLVLAAVVCTSHANWYGKRGDRADFFGLLMQQRLDGLTSRDMNAEVALAAIDQIIQIYRQHRTQSAMELKQGA</sequence>
<proteinExistence type="evidence at transcript level"/>
<dbReference type="AlphaFoldDB" id="A0A1S6JQ43"/>
<feature type="chain" id="PRO_5013227081" evidence="1">
    <location>
        <begin position="23"/>
        <end position="82"/>
    </location>
</feature>
<evidence type="ECO:0000313" key="2">
    <source>
        <dbReference type="EMBL" id="AQS80529.1"/>
    </source>
</evidence>
<name>A0A1S6JQ43_9CAEN</name>
<feature type="signal peptide" evidence="1">
    <location>
        <begin position="1"/>
        <end position="22"/>
    </location>
</feature>
<evidence type="ECO:0000256" key="1">
    <source>
        <dbReference type="SAM" id="SignalP"/>
    </source>
</evidence>